<keyword evidence="3" id="KW-0804">Transcription</keyword>
<dbReference type="PRINTS" id="PR00598">
    <property type="entry name" value="HTHMARR"/>
</dbReference>
<organism evidence="5 6">
    <name type="scientific">Moraxella nasicaprae</name>
    <dbReference type="NCBI Taxonomy" id="2904122"/>
    <lineage>
        <taxon>Bacteria</taxon>
        <taxon>Pseudomonadati</taxon>
        <taxon>Pseudomonadota</taxon>
        <taxon>Gammaproteobacteria</taxon>
        <taxon>Moraxellales</taxon>
        <taxon>Moraxellaceae</taxon>
        <taxon>Moraxella</taxon>
    </lineage>
</organism>
<dbReference type="PANTHER" id="PTHR42756">
    <property type="entry name" value="TRANSCRIPTIONAL REGULATOR, MARR"/>
    <property type="match status" value="1"/>
</dbReference>
<evidence type="ECO:0000259" key="4">
    <source>
        <dbReference type="PROSITE" id="PS50995"/>
    </source>
</evidence>
<keyword evidence="2" id="KW-0238">DNA-binding</keyword>
<proteinExistence type="predicted"/>
<dbReference type="PANTHER" id="PTHR42756:SF1">
    <property type="entry name" value="TRANSCRIPTIONAL REPRESSOR OF EMRAB OPERON"/>
    <property type="match status" value="1"/>
</dbReference>
<name>A0ABY6F5L2_9GAMM</name>
<protein>
    <submittedName>
        <fullName evidence="5">MarR family transcriptional regulator</fullName>
    </submittedName>
</protein>
<dbReference type="InterPro" id="IPR036388">
    <property type="entry name" value="WH-like_DNA-bd_sf"/>
</dbReference>
<evidence type="ECO:0000313" key="5">
    <source>
        <dbReference type="EMBL" id="UXZ05368.1"/>
    </source>
</evidence>
<dbReference type="InterPro" id="IPR000835">
    <property type="entry name" value="HTH_MarR-typ"/>
</dbReference>
<dbReference type="InterPro" id="IPR036390">
    <property type="entry name" value="WH_DNA-bd_sf"/>
</dbReference>
<sequence>MNLSDIDGLMLDKVDMILAQWQRQHDDLPLQAMGILGRLKRCVSLLDNMLLTQFDAFDLNYGEFDVLAALRRSGEPYTLTPTQLYSTLMISSGTITNRLKHLQNKELIKRLPNPDDNRSLLVQLTDEGKILVDKVFFVHITGEKDLLADMPDEVLQGLDKGLRELLSQLERQI</sequence>
<dbReference type="PROSITE" id="PS50995">
    <property type="entry name" value="HTH_MARR_2"/>
    <property type="match status" value="1"/>
</dbReference>
<reference evidence="5" key="1">
    <citation type="submission" date="2021-12" db="EMBL/GenBank/DDBJ databases">
        <title>taxonomy of Moraxella sp. ZY201224.</title>
        <authorList>
            <person name="Li F."/>
        </authorList>
    </citation>
    <scope>NUCLEOTIDE SEQUENCE</scope>
    <source>
        <strain evidence="5">ZY201224</strain>
    </source>
</reference>
<dbReference type="Proteomes" id="UP001063782">
    <property type="component" value="Chromosome"/>
</dbReference>
<evidence type="ECO:0000256" key="3">
    <source>
        <dbReference type="ARBA" id="ARBA00023163"/>
    </source>
</evidence>
<keyword evidence="6" id="KW-1185">Reference proteome</keyword>
<keyword evidence="1" id="KW-0805">Transcription regulation</keyword>
<dbReference type="Pfam" id="PF12802">
    <property type="entry name" value="MarR_2"/>
    <property type="match status" value="1"/>
</dbReference>
<dbReference type="Gene3D" id="1.10.10.10">
    <property type="entry name" value="Winged helix-like DNA-binding domain superfamily/Winged helix DNA-binding domain"/>
    <property type="match status" value="1"/>
</dbReference>
<gene>
    <name evidence="5" type="ORF">LU297_02665</name>
</gene>
<feature type="domain" description="HTH marR-type" evidence="4">
    <location>
        <begin position="25"/>
        <end position="171"/>
    </location>
</feature>
<dbReference type="RefSeq" id="WP_263076866.1">
    <property type="nucleotide sequence ID" value="NZ_CP089977.1"/>
</dbReference>
<dbReference type="SUPFAM" id="SSF46785">
    <property type="entry name" value="Winged helix' DNA-binding domain"/>
    <property type="match status" value="1"/>
</dbReference>
<accession>A0ABY6F5L2</accession>
<dbReference type="SMART" id="SM00347">
    <property type="entry name" value="HTH_MARR"/>
    <property type="match status" value="1"/>
</dbReference>
<evidence type="ECO:0000256" key="1">
    <source>
        <dbReference type="ARBA" id="ARBA00023015"/>
    </source>
</evidence>
<dbReference type="EMBL" id="CP089977">
    <property type="protein sequence ID" value="UXZ05368.1"/>
    <property type="molecule type" value="Genomic_DNA"/>
</dbReference>
<evidence type="ECO:0000313" key="6">
    <source>
        <dbReference type="Proteomes" id="UP001063782"/>
    </source>
</evidence>
<evidence type="ECO:0000256" key="2">
    <source>
        <dbReference type="ARBA" id="ARBA00023125"/>
    </source>
</evidence>